<dbReference type="InterPro" id="IPR022907">
    <property type="entry name" value="VapC_family"/>
</dbReference>
<dbReference type="InterPro" id="IPR002716">
    <property type="entry name" value="PIN_dom"/>
</dbReference>
<keyword evidence="8" id="KW-0800">Toxin</keyword>
<evidence type="ECO:0000256" key="8">
    <source>
        <dbReference type="HAMAP-Rule" id="MF_00265"/>
    </source>
</evidence>
<protein>
    <recommendedName>
        <fullName evidence="8">Ribonuclease VapC</fullName>
        <shortName evidence="8">RNase VapC</shortName>
        <ecNumber evidence="8">3.1.-.-</ecNumber>
    </recommendedName>
    <alternativeName>
        <fullName evidence="8">Toxin VapC</fullName>
    </alternativeName>
</protein>
<dbReference type="InterPro" id="IPR050556">
    <property type="entry name" value="Type_II_TA_system_RNase"/>
</dbReference>
<evidence type="ECO:0000256" key="5">
    <source>
        <dbReference type="ARBA" id="ARBA00022801"/>
    </source>
</evidence>
<keyword evidence="3 8" id="KW-0540">Nuclease</keyword>
<evidence type="ECO:0000256" key="6">
    <source>
        <dbReference type="ARBA" id="ARBA00022842"/>
    </source>
</evidence>
<evidence type="ECO:0000256" key="3">
    <source>
        <dbReference type="ARBA" id="ARBA00022722"/>
    </source>
</evidence>
<accession>A0ABX8WZD7</accession>
<keyword evidence="5 8" id="KW-0378">Hydrolase</keyword>
<dbReference type="RefSeq" id="WP_220609766.1">
    <property type="nucleotide sequence ID" value="NZ_CP080598.1"/>
</dbReference>
<dbReference type="HAMAP" id="MF_00265">
    <property type="entry name" value="VapC_Nob1"/>
    <property type="match status" value="1"/>
</dbReference>
<evidence type="ECO:0000256" key="7">
    <source>
        <dbReference type="ARBA" id="ARBA00038093"/>
    </source>
</evidence>
<feature type="binding site" evidence="8">
    <location>
        <position position="6"/>
    </location>
    <ligand>
        <name>Mg(2+)</name>
        <dbReference type="ChEBI" id="CHEBI:18420"/>
    </ligand>
</feature>
<comment type="similarity">
    <text evidence="7 8">Belongs to the PINc/VapC protein family.</text>
</comment>
<evidence type="ECO:0000313" key="11">
    <source>
        <dbReference type="Proteomes" id="UP000826540"/>
    </source>
</evidence>
<evidence type="ECO:0000256" key="2">
    <source>
        <dbReference type="ARBA" id="ARBA00022649"/>
    </source>
</evidence>
<organism evidence="10 11">
    <name type="scientific">Sphaerospermopsis torques-reginae ITEP-024</name>
    <dbReference type="NCBI Taxonomy" id="984208"/>
    <lineage>
        <taxon>Bacteria</taxon>
        <taxon>Bacillati</taxon>
        <taxon>Cyanobacteriota</taxon>
        <taxon>Cyanophyceae</taxon>
        <taxon>Nostocales</taxon>
        <taxon>Aphanizomenonaceae</taxon>
        <taxon>Sphaerospermopsis</taxon>
        <taxon>Sphaerospermopsis torques-reginae</taxon>
    </lineage>
</organism>
<keyword evidence="6 8" id="KW-0460">Magnesium</keyword>
<sequence>MLYLIDTNVCAMYLNGRSASISDRILSVPTQDIAVCSVVKAELFYGAMKSNNPTRTLQRQKAFLDHYQSLPFDDQAAEIFGNIRAQLTAQGTPIGAYDLQIAAIALAHNLILVTHNTREFSRISELQLEDWEI</sequence>
<proteinExistence type="inferred from homology"/>
<comment type="cofactor">
    <cofactor evidence="1 8">
        <name>Mg(2+)</name>
        <dbReference type="ChEBI" id="CHEBI:18420"/>
    </cofactor>
</comment>
<dbReference type="PANTHER" id="PTHR33653:SF1">
    <property type="entry name" value="RIBONUCLEASE VAPC2"/>
    <property type="match status" value="1"/>
</dbReference>
<dbReference type="CDD" id="cd18745">
    <property type="entry name" value="PIN_VapC4-5_FitB-like"/>
    <property type="match status" value="1"/>
</dbReference>
<keyword evidence="4 8" id="KW-0479">Metal-binding</keyword>
<keyword evidence="2 8" id="KW-1277">Toxin-antitoxin system</keyword>
<reference evidence="10 11" key="1">
    <citation type="journal article" date="2022" name="J. Am. Chem. Soc.">
        <title>Biosynthesis of Guanitoxin Enables Global Environmental Detection in Freshwater Cyanobacteria.</title>
        <authorList>
            <person name="Lima S.T."/>
            <person name="Fallon T.R."/>
            <person name="Cordoza J.L."/>
            <person name="Chekan J.R."/>
            <person name="Delbaje E."/>
            <person name="Hopiavuori A.R."/>
            <person name="Alvarenga D.O."/>
            <person name="Wood S.M."/>
            <person name="Luhavaya H."/>
            <person name="Baumgartner J.T."/>
            <person name="Dorr F.A."/>
            <person name="Etchegaray A."/>
            <person name="Pinto E."/>
            <person name="McKinnie S.M.K."/>
            <person name="Fiore M.F."/>
            <person name="Moore B.S."/>
        </authorList>
    </citation>
    <scope>NUCLEOTIDE SEQUENCE [LARGE SCALE GENOMIC DNA]</scope>
    <source>
        <strain evidence="10 11">ITEP-024</strain>
    </source>
</reference>
<dbReference type="EMBL" id="CP080598">
    <property type="protein sequence ID" value="QYX31767.1"/>
    <property type="molecule type" value="Genomic_DNA"/>
</dbReference>
<keyword evidence="11" id="KW-1185">Reference proteome</keyword>
<evidence type="ECO:0000313" key="10">
    <source>
        <dbReference type="EMBL" id="QYX31767.1"/>
    </source>
</evidence>
<dbReference type="EC" id="3.1.-.-" evidence="8"/>
<gene>
    <name evidence="8" type="primary">vapC</name>
    <name evidence="10" type="ORF">K2F26_23860</name>
</gene>
<dbReference type="InterPro" id="IPR029060">
    <property type="entry name" value="PIN-like_dom_sf"/>
</dbReference>
<dbReference type="Proteomes" id="UP000826540">
    <property type="component" value="Chromosome"/>
</dbReference>
<dbReference type="Pfam" id="PF01850">
    <property type="entry name" value="PIN"/>
    <property type="match status" value="1"/>
</dbReference>
<evidence type="ECO:0000256" key="1">
    <source>
        <dbReference type="ARBA" id="ARBA00001946"/>
    </source>
</evidence>
<feature type="binding site" evidence="8">
    <location>
        <position position="98"/>
    </location>
    <ligand>
        <name>Mg(2+)</name>
        <dbReference type="ChEBI" id="CHEBI:18420"/>
    </ligand>
</feature>
<dbReference type="PANTHER" id="PTHR33653">
    <property type="entry name" value="RIBONUCLEASE VAPC2"/>
    <property type="match status" value="1"/>
</dbReference>
<name>A0ABX8WZD7_9CYAN</name>
<dbReference type="SUPFAM" id="SSF88723">
    <property type="entry name" value="PIN domain-like"/>
    <property type="match status" value="1"/>
</dbReference>
<feature type="domain" description="PIN" evidence="9">
    <location>
        <begin position="3"/>
        <end position="125"/>
    </location>
</feature>
<dbReference type="Gene3D" id="3.40.50.1010">
    <property type="entry name" value="5'-nuclease"/>
    <property type="match status" value="1"/>
</dbReference>
<comment type="function">
    <text evidence="8">Toxic component of a toxin-antitoxin (TA) system. An RNase.</text>
</comment>
<evidence type="ECO:0000256" key="4">
    <source>
        <dbReference type="ARBA" id="ARBA00022723"/>
    </source>
</evidence>
<evidence type="ECO:0000259" key="9">
    <source>
        <dbReference type="Pfam" id="PF01850"/>
    </source>
</evidence>